<dbReference type="GO" id="GO:0015159">
    <property type="term" value="F:polysaccharide transmembrane transporter activity"/>
    <property type="evidence" value="ECO:0007669"/>
    <property type="project" value="InterPro"/>
</dbReference>
<feature type="compositionally biased region" description="Basic residues" evidence="15">
    <location>
        <begin position="1"/>
        <end position="10"/>
    </location>
</feature>
<keyword evidence="11" id="KW-0472">Membrane</keyword>
<evidence type="ECO:0000256" key="11">
    <source>
        <dbReference type="ARBA" id="ARBA00023136"/>
    </source>
</evidence>
<feature type="region of interest" description="Disordered" evidence="15">
    <location>
        <begin position="1"/>
        <end position="33"/>
    </location>
</feature>
<dbReference type="Pfam" id="PF22461">
    <property type="entry name" value="SLBB_2"/>
    <property type="match status" value="2"/>
</dbReference>
<keyword evidence="3" id="KW-0813">Transport</keyword>
<feature type="domain" description="SLBB" evidence="18">
    <location>
        <begin position="242"/>
        <end position="319"/>
    </location>
</feature>
<evidence type="ECO:0000256" key="2">
    <source>
        <dbReference type="ARBA" id="ARBA00009450"/>
    </source>
</evidence>
<gene>
    <name evidence="19" type="ORF">GCM10011403_20550</name>
</gene>
<keyword evidence="13" id="KW-0998">Cell outer membrane</keyword>
<dbReference type="GO" id="GO:0009279">
    <property type="term" value="C:cell outer membrane"/>
    <property type="evidence" value="ECO:0007669"/>
    <property type="project" value="UniProtKB-SubCell"/>
</dbReference>
<keyword evidence="7" id="KW-0732">Signal</keyword>
<reference evidence="19" key="2">
    <citation type="submission" date="2020-09" db="EMBL/GenBank/DDBJ databases">
        <authorList>
            <person name="Sun Q."/>
            <person name="Zhou Y."/>
        </authorList>
    </citation>
    <scope>NUCLEOTIDE SEQUENCE</scope>
    <source>
        <strain evidence="19">CGMCC 1.15425</strain>
    </source>
</reference>
<evidence type="ECO:0000256" key="5">
    <source>
        <dbReference type="ARBA" id="ARBA00022597"/>
    </source>
</evidence>
<dbReference type="PANTHER" id="PTHR33619">
    <property type="entry name" value="POLYSACCHARIDE EXPORT PROTEIN GFCE-RELATED"/>
    <property type="match status" value="1"/>
</dbReference>
<evidence type="ECO:0000256" key="10">
    <source>
        <dbReference type="ARBA" id="ARBA00023114"/>
    </source>
</evidence>
<evidence type="ECO:0000259" key="18">
    <source>
        <dbReference type="Pfam" id="PF22461"/>
    </source>
</evidence>
<proteinExistence type="inferred from homology"/>
<evidence type="ECO:0000259" key="16">
    <source>
        <dbReference type="Pfam" id="PF02563"/>
    </source>
</evidence>
<keyword evidence="10" id="KW-0626">Porin</keyword>
<keyword evidence="6" id="KW-0812">Transmembrane</keyword>
<evidence type="ECO:0000313" key="19">
    <source>
        <dbReference type="EMBL" id="GFZ77429.1"/>
    </source>
</evidence>
<feature type="domain" description="Outer-membrane lipoprotein Wza C-terminal" evidence="17">
    <location>
        <begin position="414"/>
        <end position="431"/>
    </location>
</feature>
<dbReference type="InterPro" id="IPR040716">
    <property type="entry name" value="Wza_C"/>
</dbReference>
<comment type="subcellular location">
    <subcellularLocation>
        <location evidence="1">Cell outer membrane</location>
        <topology evidence="1">Multi-pass membrane protein</topology>
    </subcellularLocation>
</comment>
<evidence type="ECO:0000256" key="9">
    <source>
        <dbReference type="ARBA" id="ARBA00023065"/>
    </source>
</evidence>
<feature type="domain" description="SLBB" evidence="18">
    <location>
        <begin position="325"/>
        <end position="411"/>
    </location>
</feature>
<evidence type="ECO:0000256" key="3">
    <source>
        <dbReference type="ARBA" id="ARBA00022448"/>
    </source>
</evidence>
<comment type="similarity">
    <text evidence="2">Belongs to the BexD/CtrA/VexA family.</text>
</comment>
<keyword evidence="5" id="KW-0762">Sugar transport</keyword>
<evidence type="ECO:0000256" key="1">
    <source>
        <dbReference type="ARBA" id="ARBA00004571"/>
    </source>
</evidence>
<dbReference type="Gene3D" id="3.30.1950.10">
    <property type="entry name" value="wza like domain"/>
    <property type="match status" value="1"/>
</dbReference>
<evidence type="ECO:0000256" key="12">
    <source>
        <dbReference type="ARBA" id="ARBA00023139"/>
    </source>
</evidence>
<dbReference type="AlphaFoldDB" id="A0A916QLT8"/>
<evidence type="ECO:0000256" key="7">
    <source>
        <dbReference type="ARBA" id="ARBA00022729"/>
    </source>
</evidence>
<dbReference type="Pfam" id="PF18412">
    <property type="entry name" value="Wza_C"/>
    <property type="match status" value="1"/>
</dbReference>
<accession>A0A916QLT8</accession>
<dbReference type="InterPro" id="IPR054765">
    <property type="entry name" value="SLBB_dom"/>
</dbReference>
<evidence type="ECO:0000256" key="15">
    <source>
        <dbReference type="SAM" id="MobiDB-lite"/>
    </source>
</evidence>
<evidence type="ECO:0000256" key="14">
    <source>
        <dbReference type="ARBA" id="ARBA00023288"/>
    </source>
</evidence>
<keyword evidence="14" id="KW-0449">Lipoprotein</keyword>
<dbReference type="InterPro" id="IPR003715">
    <property type="entry name" value="Poly_export_N"/>
</dbReference>
<dbReference type="InterPro" id="IPR049712">
    <property type="entry name" value="Poly_export"/>
</dbReference>
<comment type="caution">
    <text evidence="19">The sequence shown here is derived from an EMBL/GenBank/DDBJ whole genome shotgun (WGS) entry which is preliminary data.</text>
</comment>
<evidence type="ECO:0000256" key="8">
    <source>
        <dbReference type="ARBA" id="ARBA00023047"/>
    </source>
</evidence>
<dbReference type="GO" id="GO:0046930">
    <property type="term" value="C:pore complex"/>
    <property type="evidence" value="ECO:0007669"/>
    <property type="project" value="UniProtKB-KW"/>
</dbReference>
<dbReference type="EMBL" id="BMIY01000008">
    <property type="protein sequence ID" value="GFZ77429.1"/>
    <property type="molecule type" value="Genomic_DNA"/>
</dbReference>
<evidence type="ECO:0000256" key="6">
    <source>
        <dbReference type="ARBA" id="ARBA00022692"/>
    </source>
</evidence>
<keyword evidence="12" id="KW-0564">Palmitate</keyword>
<dbReference type="Proteomes" id="UP000627715">
    <property type="component" value="Unassembled WGS sequence"/>
</dbReference>
<keyword evidence="9" id="KW-0406">Ion transport</keyword>
<dbReference type="GO" id="GO:0006811">
    <property type="term" value="P:monoatomic ion transport"/>
    <property type="evidence" value="ECO:0007669"/>
    <property type="project" value="UniProtKB-KW"/>
</dbReference>
<organism evidence="19 20">
    <name type="scientific">Pseudohongiella nitratireducens</name>
    <dbReference type="NCBI Taxonomy" id="1768907"/>
    <lineage>
        <taxon>Bacteria</taxon>
        <taxon>Pseudomonadati</taxon>
        <taxon>Pseudomonadota</taxon>
        <taxon>Gammaproteobacteria</taxon>
        <taxon>Pseudomonadales</taxon>
        <taxon>Pseudohongiellaceae</taxon>
        <taxon>Pseudohongiella</taxon>
    </lineage>
</organism>
<dbReference type="Pfam" id="PF02563">
    <property type="entry name" value="Poly_export"/>
    <property type="match status" value="1"/>
</dbReference>
<keyword evidence="20" id="KW-1185">Reference proteome</keyword>
<dbReference type="Gene3D" id="3.10.560.10">
    <property type="entry name" value="Outer membrane lipoprotein wza domain like"/>
    <property type="match status" value="2"/>
</dbReference>
<dbReference type="Gene3D" id="1.20.5.70">
    <property type="match status" value="1"/>
</dbReference>
<dbReference type="NCBIfam" id="NF011658">
    <property type="entry name" value="PRK15078.1"/>
    <property type="match status" value="1"/>
</dbReference>
<protein>
    <submittedName>
        <fullName evidence="19">Polysaccharide export protein Wza</fullName>
    </submittedName>
</protein>
<feature type="compositionally biased region" description="Basic and acidic residues" evidence="15">
    <location>
        <begin position="11"/>
        <end position="20"/>
    </location>
</feature>
<dbReference type="GO" id="GO:0015288">
    <property type="term" value="F:porin activity"/>
    <property type="evidence" value="ECO:0007669"/>
    <property type="project" value="UniProtKB-KW"/>
</dbReference>
<evidence type="ECO:0000256" key="4">
    <source>
        <dbReference type="ARBA" id="ARBA00022452"/>
    </source>
</evidence>
<name>A0A916QLT8_9GAMM</name>
<evidence type="ECO:0000313" key="20">
    <source>
        <dbReference type="Proteomes" id="UP000627715"/>
    </source>
</evidence>
<dbReference type="PANTHER" id="PTHR33619:SF3">
    <property type="entry name" value="POLYSACCHARIDE EXPORT PROTEIN GFCE-RELATED"/>
    <property type="match status" value="1"/>
</dbReference>
<sequence length="442" mass="48010">MVGMRNKKIHEHSENNRIHGNEQPNSRKAVPDSRLASSSFRSGFFKVATLTTLLISLSACVLVPGSNIDPDIYEADAGSNWFEVNRGTWFPGLRGGDAESDATAGEPLDEDTLEDAIDIVPITSNVIAQQSQSQNLIPAAMPASLQEDIANYEYHVGKGDMLHITVYDHPELTNPSGSNNNNIQNSGIIVESDGTIFYPYIGKVQVAGKTTNEIRESIANPLAEFIASPQVNVRVIGFNAERAYVTGQVANPGPQPINDIPMTVLDAISRAGGLADGANWHEVLLSRNGVETRLSVYEMLNNGRLGQNMLLQHGDVLHVPDLGQQKVFVLGELNRVNTLPMGNIRMSLTEALTRSGGLNQVTSNAEGIFVIRQTEATSDKLATVYQLNVRNAVAFAVGTQFMLEPSDIVYVTTAPVTRWNRVISQIIPSLNALITADRVNQL</sequence>
<keyword evidence="4" id="KW-1134">Transmembrane beta strand</keyword>
<feature type="domain" description="Polysaccharide export protein N-terminal" evidence="16">
    <location>
        <begin position="150"/>
        <end position="235"/>
    </location>
</feature>
<keyword evidence="8" id="KW-0625">Polysaccharide transport</keyword>
<evidence type="ECO:0000256" key="13">
    <source>
        <dbReference type="ARBA" id="ARBA00023237"/>
    </source>
</evidence>
<reference evidence="19" key="1">
    <citation type="journal article" date="2014" name="Int. J. Syst. Evol. Microbiol.">
        <title>Complete genome sequence of Corynebacterium casei LMG S-19264T (=DSM 44701T), isolated from a smear-ripened cheese.</title>
        <authorList>
            <consortium name="US DOE Joint Genome Institute (JGI-PGF)"/>
            <person name="Walter F."/>
            <person name="Albersmeier A."/>
            <person name="Kalinowski J."/>
            <person name="Ruckert C."/>
        </authorList>
    </citation>
    <scope>NUCLEOTIDE SEQUENCE</scope>
    <source>
        <strain evidence="19">CGMCC 1.15425</strain>
    </source>
</reference>
<evidence type="ECO:0000259" key="17">
    <source>
        <dbReference type="Pfam" id="PF18412"/>
    </source>
</evidence>